<accession>A0AA41PVI1</accession>
<dbReference type="EMBL" id="JAKFHA010000002">
    <property type="protein sequence ID" value="MCF2526488.1"/>
    <property type="molecule type" value="Genomic_DNA"/>
</dbReference>
<dbReference type="SUPFAM" id="SSF50814">
    <property type="entry name" value="Lipocalins"/>
    <property type="match status" value="1"/>
</dbReference>
<protein>
    <recommendedName>
        <fullName evidence="3">DUF3598 domain-containing protein</fullName>
    </recommendedName>
</protein>
<dbReference type="InterPro" id="IPR012674">
    <property type="entry name" value="Calycin"/>
</dbReference>
<keyword evidence="2" id="KW-1185">Reference proteome</keyword>
<evidence type="ECO:0000313" key="2">
    <source>
        <dbReference type="Proteomes" id="UP001165378"/>
    </source>
</evidence>
<gene>
    <name evidence="1" type="ORF">LZ495_04535</name>
</gene>
<dbReference type="Gene3D" id="2.40.128.20">
    <property type="match status" value="1"/>
</dbReference>
<dbReference type="RefSeq" id="WP_235050571.1">
    <property type="nucleotide sequence ID" value="NZ_JAKFHA010000002.1"/>
</dbReference>
<name>A0AA41PVI1_9ACTN</name>
<reference evidence="1" key="1">
    <citation type="submission" date="2022-01" db="EMBL/GenBank/DDBJ databases">
        <title>Genome-Based Taxonomic Classification of the Phylum Actinobacteria.</title>
        <authorList>
            <person name="Gao Y."/>
        </authorList>
    </citation>
    <scope>NUCLEOTIDE SEQUENCE</scope>
    <source>
        <strain evidence="1">KLBMP 8922</strain>
    </source>
</reference>
<evidence type="ECO:0000313" key="1">
    <source>
        <dbReference type="EMBL" id="MCF2526488.1"/>
    </source>
</evidence>
<comment type="caution">
    <text evidence="1">The sequence shown here is derived from an EMBL/GenBank/DDBJ whole genome shotgun (WGS) entry which is preliminary data.</text>
</comment>
<dbReference type="Proteomes" id="UP001165378">
    <property type="component" value="Unassembled WGS sequence"/>
</dbReference>
<evidence type="ECO:0008006" key="3">
    <source>
        <dbReference type="Google" id="ProtNLM"/>
    </source>
</evidence>
<proteinExistence type="predicted"/>
<organism evidence="1 2">
    <name type="scientific">Yinghuangia soli</name>
    <dbReference type="NCBI Taxonomy" id="2908204"/>
    <lineage>
        <taxon>Bacteria</taxon>
        <taxon>Bacillati</taxon>
        <taxon>Actinomycetota</taxon>
        <taxon>Actinomycetes</taxon>
        <taxon>Kitasatosporales</taxon>
        <taxon>Streptomycetaceae</taxon>
        <taxon>Yinghuangia</taxon>
    </lineage>
</organism>
<sequence>MSIKEEMPLLARHEGEWEGEYIWVDADGTVTDRHATHLACTFPESGEWPYYQINTYTWPDGRTEVIHFPATYKDRNIWFDTDRINGHAWEVDERTICLTWTRKDDPGGFFYEMIQLDETGTKRSRVWQWFEGGVCTKRTLIDEHRVA</sequence>
<dbReference type="AlphaFoldDB" id="A0AA41PVI1"/>